<name>A0A975JUC8_9MYCO</name>
<dbReference type="EC" id="1.14.19.21" evidence="16"/>
<gene>
    <name evidence="23" type="ORF">F6B93_00890</name>
</gene>
<dbReference type="GO" id="GO:0170056">
    <property type="term" value="F:cholesterol 7-desaturase [NAD(P)H] activity"/>
    <property type="evidence" value="ECO:0007669"/>
    <property type="project" value="UniProtKB-EC"/>
</dbReference>
<organism evidence="23 24">
    <name type="scientific">Mycobacterium spongiae</name>
    <dbReference type="NCBI Taxonomy" id="886343"/>
    <lineage>
        <taxon>Bacteria</taxon>
        <taxon>Bacillati</taxon>
        <taxon>Actinomycetota</taxon>
        <taxon>Actinomycetes</taxon>
        <taxon>Mycobacteriales</taxon>
        <taxon>Mycobacteriaceae</taxon>
        <taxon>Mycobacterium</taxon>
    </lineage>
</organism>
<evidence type="ECO:0000256" key="19">
    <source>
        <dbReference type="ARBA" id="ARBA00047853"/>
    </source>
</evidence>
<keyword evidence="12" id="KW-0472">Membrane</keyword>
<dbReference type="GO" id="GO:0016042">
    <property type="term" value="P:lipid catabolic process"/>
    <property type="evidence" value="ECO:0007669"/>
    <property type="project" value="UniProtKB-KW"/>
</dbReference>
<dbReference type="InterPro" id="IPR050584">
    <property type="entry name" value="Cholesterol_7-desaturase"/>
</dbReference>
<sequence length="445" mass="50265">MEPAVFDDPRTTAHDSNSAAAKPGCKRVNPRPQRLNTWFTLIPVAEYEKKRPSRIPFLDTFVTVEPIGADGETPYAVFFEGKLPMTAVVEIGVLFVWYGDDLQKPDRPFPTLFAEPYDSAYVTSTATLFEDTHVMDFVENGSDNLHFRAVHLWEYSKIYDHVVTAETITLKQDTRFRYGSCSTRRSIRWLSKVLPKLELTQDYVYHGPGLAVVGATGSRIPRMHALVSLTPEGANRTRVYVTMAIDPATFPAAVERVYGAITRGRRLCDLLARIMANYIKNEFDVDAIIWKNKKYLGASALLPSERHLRDVIEWGKTFYPKGFHAPATPERPAEARQWRPLDTLDNVAPGQVHRYTIDDAELIARRDAGGTVRVYDAFCPHQGAHLGFGGVIDRDCLRCPFHGFYFDSEGRCIGPNIANEHSFITSLNLTSVSHRVRDGRIEVWL</sequence>
<evidence type="ECO:0000256" key="13">
    <source>
        <dbReference type="ARBA" id="ARBA00023221"/>
    </source>
</evidence>
<dbReference type="GO" id="GO:0008203">
    <property type="term" value="P:cholesterol metabolic process"/>
    <property type="evidence" value="ECO:0007669"/>
    <property type="project" value="InterPro"/>
</dbReference>
<keyword evidence="7" id="KW-0442">Lipid degradation</keyword>
<dbReference type="GO" id="GO:0005737">
    <property type="term" value="C:cytoplasm"/>
    <property type="evidence" value="ECO:0007669"/>
    <property type="project" value="TreeGrafter"/>
</dbReference>
<comment type="subunit">
    <text evidence="18">Homotrimer. The two-component system 3-ketosteroid-9-alpha-monooxygenase is composed of an oxygenase component KshA and a reductase component KshB.</text>
</comment>
<keyword evidence="9" id="KW-0560">Oxidoreductase</keyword>
<evidence type="ECO:0000256" key="18">
    <source>
        <dbReference type="ARBA" id="ARBA00046982"/>
    </source>
</evidence>
<dbReference type="RefSeq" id="WP_211697237.1">
    <property type="nucleotide sequence ID" value="NZ_CP046600.1"/>
</dbReference>
<keyword evidence="10" id="KW-0408">Iron</keyword>
<evidence type="ECO:0000256" key="1">
    <source>
        <dbReference type="ARBA" id="ARBA00001962"/>
    </source>
</evidence>
<comment type="catalytic activity">
    <reaction evidence="19">
        <text>cholesterol + NADH + O2 + H(+) = 7-dehydrocholesterol + NAD(+) + 2 H2O</text>
        <dbReference type="Rhea" id="RHEA:51644"/>
        <dbReference type="ChEBI" id="CHEBI:15377"/>
        <dbReference type="ChEBI" id="CHEBI:15378"/>
        <dbReference type="ChEBI" id="CHEBI:15379"/>
        <dbReference type="ChEBI" id="CHEBI:16113"/>
        <dbReference type="ChEBI" id="CHEBI:17759"/>
        <dbReference type="ChEBI" id="CHEBI:57540"/>
        <dbReference type="ChEBI" id="CHEBI:57945"/>
        <dbReference type="EC" id="1.14.19.21"/>
    </reaction>
    <physiologicalReaction direction="left-to-right" evidence="19">
        <dbReference type="Rhea" id="RHEA:51645"/>
    </physiologicalReaction>
</comment>
<evidence type="ECO:0000256" key="16">
    <source>
        <dbReference type="ARBA" id="ARBA00026095"/>
    </source>
</evidence>
<comment type="similarity">
    <text evidence="15">Belongs to the cholesterol 7-desaturase family.</text>
</comment>
<dbReference type="PROSITE" id="PS51296">
    <property type="entry name" value="RIESKE"/>
    <property type="match status" value="1"/>
</dbReference>
<evidence type="ECO:0000256" key="11">
    <source>
        <dbReference type="ARBA" id="ARBA00023014"/>
    </source>
</evidence>
<comment type="pathway">
    <text evidence="3">Hormone biosynthesis.</text>
</comment>
<evidence type="ECO:0000256" key="9">
    <source>
        <dbReference type="ARBA" id="ARBA00023002"/>
    </source>
</evidence>
<comment type="cofactor">
    <cofactor evidence="1">
        <name>Fe cation</name>
        <dbReference type="ChEBI" id="CHEBI:24875"/>
    </cofactor>
</comment>
<dbReference type="InterPro" id="IPR045605">
    <property type="entry name" value="KshA-like_C"/>
</dbReference>
<dbReference type="Pfam" id="PF19298">
    <property type="entry name" value="KshA_C"/>
    <property type="match status" value="1"/>
</dbReference>
<dbReference type="AlphaFoldDB" id="A0A975JUC8"/>
<dbReference type="PANTHER" id="PTHR21266">
    <property type="entry name" value="IRON-SULFUR DOMAIN CONTAINING PROTEIN"/>
    <property type="match status" value="1"/>
</dbReference>
<protein>
    <recommendedName>
        <fullName evidence="16">cholesterol 7-desaturase</fullName>
        <ecNumber evidence="16">1.14.19.21</ecNumber>
    </recommendedName>
    <alternativeName>
        <fullName evidence="17">Rieske-type oxygenase</fullName>
    </alternativeName>
</protein>
<dbReference type="InterPro" id="IPR017941">
    <property type="entry name" value="Rieske_2Fe-2S"/>
</dbReference>
<dbReference type="PANTHER" id="PTHR21266:SF32">
    <property type="entry name" value="CHOLESTEROL 7-DESATURASE NVD"/>
    <property type="match status" value="1"/>
</dbReference>
<evidence type="ECO:0000256" key="15">
    <source>
        <dbReference type="ARBA" id="ARBA00025729"/>
    </source>
</evidence>
<feature type="region of interest" description="Disordered" evidence="21">
    <location>
        <begin position="1"/>
        <end position="27"/>
    </location>
</feature>
<reference evidence="23" key="1">
    <citation type="submission" date="2019-12" db="EMBL/GenBank/DDBJ databases">
        <title>Mycobacterium spongiae sp. nov.</title>
        <authorList>
            <person name="Stinear T."/>
        </authorList>
    </citation>
    <scope>NUCLEOTIDE SEQUENCE</scope>
    <source>
        <strain evidence="23">FSD4b-SM</strain>
    </source>
</reference>
<proteinExistence type="inferred from homology"/>
<dbReference type="EMBL" id="CP046600">
    <property type="protein sequence ID" value="QUR65821.1"/>
    <property type="molecule type" value="Genomic_DNA"/>
</dbReference>
<comment type="pathway">
    <text evidence="14">Steroid hormone biosynthesis; dafachronic acid biosynthesis.</text>
</comment>
<evidence type="ECO:0000256" key="7">
    <source>
        <dbReference type="ARBA" id="ARBA00022963"/>
    </source>
</evidence>
<evidence type="ECO:0000256" key="3">
    <source>
        <dbReference type="ARBA" id="ARBA00004972"/>
    </source>
</evidence>
<dbReference type="Proteomes" id="UP000682202">
    <property type="component" value="Chromosome"/>
</dbReference>
<keyword evidence="5" id="KW-0001">2Fe-2S</keyword>
<evidence type="ECO:0000256" key="6">
    <source>
        <dbReference type="ARBA" id="ARBA00022723"/>
    </source>
</evidence>
<keyword evidence="11" id="KW-0411">Iron-sulfur</keyword>
<keyword evidence="24" id="KW-1185">Reference proteome</keyword>
<evidence type="ECO:0000256" key="12">
    <source>
        <dbReference type="ARBA" id="ARBA00023136"/>
    </source>
</evidence>
<keyword evidence="13" id="KW-0443">Lipid metabolism</keyword>
<evidence type="ECO:0000256" key="8">
    <source>
        <dbReference type="ARBA" id="ARBA00022989"/>
    </source>
</evidence>
<feature type="domain" description="Rieske" evidence="22">
    <location>
        <begin position="339"/>
        <end position="443"/>
    </location>
</feature>
<dbReference type="Pfam" id="PF00355">
    <property type="entry name" value="Rieske"/>
    <property type="match status" value="1"/>
</dbReference>
<keyword evidence="8" id="KW-1133">Transmembrane helix</keyword>
<comment type="catalytic activity">
    <reaction evidence="20">
        <text>cholesterol + NADPH + O2 + H(+) = 7-dehydrocholesterol + NADP(+) + 2 H2O</text>
        <dbReference type="Rhea" id="RHEA:45024"/>
        <dbReference type="ChEBI" id="CHEBI:15377"/>
        <dbReference type="ChEBI" id="CHEBI:15378"/>
        <dbReference type="ChEBI" id="CHEBI:15379"/>
        <dbReference type="ChEBI" id="CHEBI:16113"/>
        <dbReference type="ChEBI" id="CHEBI:17759"/>
        <dbReference type="ChEBI" id="CHEBI:57783"/>
        <dbReference type="ChEBI" id="CHEBI:58349"/>
        <dbReference type="EC" id="1.14.19.21"/>
    </reaction>
    <physiologicalReaction direction="left-to-right" evidence="20">
        <dbReference type="Rhea" id="RHEA:45025"/>
    </physiologicalReaction>
</comment>
<dbReference type="InterPro" id="IPR036922">
    <property type="entry name" value="Rieske_2Fe-2S_sf"/>
</dbReference>
<evidence type="ECO:0000313" key="23">
    <source>
        <dbReference type="EMBL" id="QUR65821.1"/>
    </source>
</evidence>
<comment type="subcellular location">
    <subcellularLocation>
        <location evidence="2">Membrane</location>
    </subcellularLocation>
</comment>
<dbReference type="GO" id="GO:0046872">
    <property type="term" value="F:metal ion binding"/>
    <property type="evidence" value="ECO:0007669"/>
    <property type="project" value="UniProtKB-KW"/>
</dbReference>
<evidence type="ECO:0000256" key="20">
    <source>
        <dbReference type="ARBA" id="ARBA00049548"/>
    </source>
</evidence>
<keyword evidence="4" id="KW-0812">Transmembrane</keyword>
<keyword evidence="6" id="KW-0479">Metal-binding</keyword>
<keyword evidence="13" id="KW-0753">Steroid metabolism</keyword>
<dbReference type="GO" id="GO:0004497">
    <property type="term" value="F:monooxygenase activity"/>
    <property type="evidence" value="ECO:0007669"/>
    <property type="project" value="UniProtKB-ARBA"/>
</dbReference>
<accession>A0A975JUC8</accession>
<dbReference type="Gene3D" id="2.102.10.10">
    <property type="entry name" value="Rieske [2Fe-2S] iron-sulphur domain"/>
    <property type="match status" value="1"/>
</dbReference>
<dbReference type="KEGG" id="mspg:F6B93_00890"/>
<evidence type="ECO:0000256" key="17">
    <source>
        <dbReference type="ARBA" id="ARBA00030944"/>
    </source>
</evidence>
<dbReference type="GO" id="GO:0016020">
    <property type="term" value="C:membrane"/>
    <property type="evidence" value="ECO:0007669"/>
    <property type="project" value="UniProtKB-SubCell"/>
</dbReference>
<evidence type="ECO:0000256" key="2">
    <source>
        <dbReference type="ARBA" id="ARBA00004370"/>
    </source>
</evidence>
<dbReference type="Gene3D" id="3.90.380.10">
    <property type="entry name" value="Naphthalene 1,2-dioxygenase Alpha Subunit, Chain A, domain 1"/>
    <property type="match status" value="1"/>
</dbReference>
<evidence type="ECO:0000256" key="5">
    <source>
        <dbReference type="ARBA" id="ARBA00022714"/>
    </source>
</evidence>
<evidence type="ECO:0000256" key="14">
    <source>
        <dbReference type="ARBA" id="ARBA00025712"/>
    </source>
</evidence>
<evidence type="ECO:0000256" key="10">
    <source>
        <dbReference type="ARBA" id="ARBA00023004"/>
    </source>
</evidence>
<dbReference type="GO" id="GO:0051537">
    <property type="term" value="F:2 iron, 2 sulfur cluster binding"/>
    <property type="evidence" value="ECO:0007669"/>
    <property type="project" value="UniProtKB-KW"/>
</dbReference>
<evidence type="ECO:0000313" key="24">
    <source>
        <dbReference type="Proteomes" id="UP000682202"/>
    </source>
</evidence>
<evidence type="ECO:0000256" key="21">
    <source>
        <dbReference type="SAM" id="MobiDB-lite"/>
    </source>
</evidence>
<dbReference type="SUPFAM" id="SSF50022">
    <property type="entry name" value="ISP domain"/>
    <property type="match status" value="1"/>
</dbReference>
<dbReference type="SUPFAM" id="SSF55961">
    <property type="entry name" value="Bet v1-like"/>
    <property type="match status" value="1"/>
</dbReference>
<evidence type="ECO:0000256" key="4">
    <source>
        <dbReference type="ARBA" id="ARBA00022692"/>
    </source>
</evidence>
<evidence type="ECO:0000259" key="22">
    <source>
        <dbReference type="PROSITE" id="PS51296"/>
    </source>
</evidence>